<evidence type="ECO:0000313" key="3">
    <source>
        <dbReference type="Proteomes" id="UP000027222"/>
    </source>
</evidence>
<name>A0A067THD3_GALM3</name>
<proteinExistence type="predicted"/>
<dbReference type="EMBL" id="KL142373">
    <property type="protein sequence ID" value="KDR79319.1"/>
    <property type="molecule type" value="Genomic_DNA"/>
</dbReference>
<dbReference type="Proteomes" id="UP000027222">
    <property type="component" value="Unassembled WGS sequence"/>
</dbReference>
<feature type="transmembrane region" description="Helical" evidence="1">
    <location>
        <begin position="37"/>
        <end position="61"/>
    </location>
</feature>
<sequence>MMLRNGSDANRRQTLCESSWLEGKWLSVNPRIQKQEFTAGTLIVISGTLLPLSVYVLTYFLGHNFGTKEKKFVSITAEKAL</sequence>
<evidence type="ECO:0000256" key="1">
    <source>
        <dbReference type="SAM" id="Phobius"/>
    </source>
</evidence>
<keyword evidence="1" id="KW-1133">Transmembrane helix</keyword>
<accession>A0A067THD3</accession>
<keyword evidence="3" id="KW-1185">Reference proteome</keyword>
<dbReference type="AlphaFoldDB" id="A0A067THD3"/>
<protein>
    <submittedName>
        <fullName evidence="2">Uncharacterized protein</fullName>
    </submittedName>
</protein>
<organism evidence="2 3">
    <name type="scientific">Galerina marginata (strain CBS 339.88)</name>
    <dbReference type="NCBI Taxonomy" id="685588"/>
    <lineage>
        <taxon>Eukaryota</taxon>
        <taxon>Fungi</taxon>
        <taxon>Dikarya</taxon>
        <taxon>Basidiomycota</taxon>
        <taxon>Agaricomycotina</taxon>
        <taxon>Agaricomycetes</taxon>
        <taxon>Agaricomycetidae</taxon>
        <taxon>Agaricales</taxon>
        <taxon>Agaricineae</taxon>
        <taxon>Strophariaceae</taxon>
        <taxon>Galerina</taxon>
    </lineage>
</organism>
<evidence type="ECO:0000313" key="2">
    <source>
        <dbReference type="EMBL" id="KDR79319.1"/>
    </source>
</evidence>
<dbReference type="HOGENOM" id="CLU_2574056_0_0_1"/>
<keyword evidence="1" id="KW-0472">Membrane</keyword>
<reference evidence="3" key="1">
    <citation type="journal article" date="2014" name="Proc. Natl. Acad. Sci. U.S.A.">
        <title>Extensive sampling of basidiomycete genomes demonstrates inadequacy of the white-rot/brown-rot paradigm for wood decay fungi.</title>
        <authorList>
            <person name="Riley R."/>
            <person name="Salamov A.A."/>
            <person name="Brown D.W."/>
            <person name="Nagy L.G."/>
            <person name="Floudas D."/>
            <person name="Held B.W."/>
            <person name="Levasseur A."/>
            <person name="Lombard V."/>
            <person name="Morin E."/>
            <person name="Otillar R."/>
            <person name="Lindquist E.A."/>
            <person name="Sun H."/>
            <person name="LaButti K.M."/>
            <person name="Schmutz J."/>
            <person name="Jabbour D."/>
            <person name="Luo H."/>
            <person name="Baker S.E."/>
            <person name="Pisabarro A.G."/>
            <person name="Walton J.D."/>
            <person name="Blanchette R.A."/>
            <person name="Henrissat B."/>
            <person name="Martin F."/>
            <person name="Cullen D."/>
            <person name="Hibbett D.S."/>
            <person name="Grigoriev I.V."/>
        </authorList>
    </citation>
    <scope>NUCLEOTIDE SEQUENCE [LARGE SCALE GENOMIC DNA]</scope>
    <source>
        <strain evidence="3">CBS 339.88</strain>
    </source>
</reference>
<gene>
    <name evidence="2" type="ORF">GALMADRAFT_1233646</name>
</gene>
<keyword evidence="1" id="KW-0812">Transmembrane</keyword>